<evidence type="ECO:0000256" key="2">
    <source>
        <dbReference type="SAM" id="SignalP"/>
    </source>
</evidence>
<dbReference type="eggNOG" id="ENOG502RBNT">
    <property type="taxonomic scope" value="Eukaryota"/>
</dbReference>
<reference evidence="4" key="2">
    <citation type="submission" date="2024-10" db="UniProtKB">
        <authorList>
            <consortium name="EnsemblProtists"/>
        </authorList>
    </citation>
    <scope>IDENTIFICATION</scope>
</reference>
<dbReference type="HOGENOM" id="CLU_916533_0_0_1"/>
<dbReference type="GeneID" id="17273131"/>
<dbReference type="Pfam" id="PF07732">
    <property type="entry name" value="Cu-oxidase_3"/>
    <property type="match status" value="1"/>
</dbReference>
<keyword evidence="2" id="KW-0732">Signal</keyword>
<dbReference type="GO" id="GO:0016491">
    <property type="term" value="F:oxidoreductase activity"/>
    <property type="evidence" value="ECO:0007669"/>
    <property type="project" value="TreeGrafter"/>
</dbReference>
<dbReference type="RefSeq" id="XP_005780016.1">
    <property type="nucleotide sequence ID" value="XM_005779959.1"/>
</dbReference>
<dbReference type="GO" id="GO:0005507">
    <property type="term" value="F:copper ion binding"/>
    <property type="evidence" value="ECO:0007669"/>
    <property type="project" value="InterPro"/>
</dbReference>
<feature type="signal peptide" evidence="2">
    <location>
        <begin position="1"/>
        <end position="16"/>
    </location>
</feature>
<dbReference type="PANTHER" id="PTHR11709">
    <property type="entry name" value="MULTI-COPPER OXIDASE"/>
    <property type="match status" value="1"/>
</dbReference>
<feature type="chain" id="PRO_5044236713" description="Plastocyanin-like domain-containing protein" evidence="2">
    <location>
        <begin position="17"/>
        <end position="304"/>
    </location>
</feature>
<dbReference type="Proteomes" id="UP000013827">
    <property type="component" value="Unassembled WGS sequence"/>
</dbReference>
<sequence length="304" mass="32512">MLACGISLTLTATGFGTHGGAAPAGVSPAMRNTAQSFCERTDRSTPPEVNCKLVFSEVTFSTANAEGPMTFKTRGYNADSPLGPTIRVKPGDLLKVELFNELTDMTIGSLSGGTIGIHNYQHDYLITNLHLHGLHISGEAKSDNIFVMVRSGRSFGYEYMIPPDHMGGTHWYHPHWHGATGIQSGGGAVGMLVVEDAPGTLPSFLENTAGSTDKELELFILGMDLDNVRSISDGYLNCCKGYHNASIPFVDLKAAGYCQAKFGGDQPHLNPEKRANDLSKMADKGSLANPIPNPIRNRLASVCG</sequence>
<evidence type="ECO:0000313" key="5">
    <source>
        <dbReference type="Proteomes" id="UP000013827"/>
    </source>
</evidence>
<dbReference type="Gene3D" id="2.60.40.420">
    <property type="entry name" value="Cupredoxins - blue copper proteins"/>
    <property type="match status" value="1"/>
</dbReference>
<dbReference type="STRING" id="2903.R1CXZ0"/>
<evidence type="ECO:0000259" key="3">
    <source>
        <dbReference type="Pfam" id="PF07732"/>
    </source>
</evidence>
<dbReference type="KEGG" id="ehx:EMIHUDRAFT_235591"/>
<dbReference type="SUPFAM" id="SSF49503">
    <property type="entry name" value="Cupredoxins"/>
    <property type="match status" value="1"/>
</dbReference>
<dbReference type="InterPro" id="IPR011707">
    <property type="entry name" value="Cu-oxidase-like_N"/>
</dbReference>
<dbReference type="InterPro" id="IPR008972">
    <property type="entry name" value="Cupredoxin"/>
</dbReference>
<dbReference type="PANTHER" id="PTHR11709:SF2">
    <property type="entry name" value="MULTICOPPER OXIDASE LPR1"/>
    <property type="match status" value="1"/>
</dbReference>
<dbReference type="InterPro" id="IPR045087">
    <property type="entry name" value="Cu-oxidase_fam"/>
</dbReference>
<keyword evidence="5" id="KW-1185">Reference proteome</keyword>
<proteinExistence type="inferred from homology"/>
<organism evidence="4 5">
    <name type="scientific">Emiliania huxleyi (strain CCMP1516)</name>
    <dbReference type="NCBI Taxonomy" id="280463"/>
    <lineage>
        <taxon>Eukaryota</taxon>
        <taxon>Haptista</taxon>
        <taxon>Haptophyta</taxon>
        <taxon>Prymnesiophyceae</taxon>
        <taxon>Isochrysidales</taxon>
        <taxon>Noelaerhabdaceae</taxon>
        <taxon>Emiliania</taxon>
    </lineage>
</organism>
<evidence type="ECO:0000256" key="1">
    <source>
        <dbReference type="ARBA" id="ARBA00010609"/>
    </source>
</evidence>
<dbReference type="AlphaFoldDB" id="A0A0D3JVQ2"/>
<dbReference type="EnsemblProtists" id="EOD27587">
    <property type="protein sequence ID" value="EOD27587"/>
    <property type="gene ID" value="EMIHUDRAFT_235591"/>
</dbReference>
<name>A0A0D3JVQ2_EMIH1</name>
<feature type="domain" description="Plastocyanin-like" evidence="3">
    <location>
        <begin position="127"/>
        <end position="197"/>
    </location>
</feature>
<dbReference type="CDD" id="cd13853">
    <property type="entry name" value="CuRO_1_Tth-MCO_like"/>
    <property type="match status" value="1"/>
</dbReference>
<comment type="similarity">
    <text evidence="1">Belongs to the multicopper oxidase family.</text>
</comment>
<reference evidence="5" key="1">
    <citation type="journal article" date="2013" name="Nature">
        <title>Pan genome of the phytoplankton Emiliania underpins its global distribution.</title>
        <authorList>
            <person name="Read B.A."/>
            <person name="Kegel J."/>
            <person name="Klute M.J."/>
            <person name="Kuo A."/>
            <person name="Lefebvre S.C."/>
            <person name="Maumus F."/>
            <person name="Mayer C."/>
            <person name="Miller J."/>
            <person name="Monier A."/>
            <person name="Salamov A."/>
            <person name="Young J."/>
            <person name="Aguilar M."/>
            <person name="Claverie J.M."/>
            <person name="Frickenhaus S."/>
            <person name="Gonzalez K."/>
            <person name="Herman E.K."/>
            <person name="Lin Y.C."/>
            <person name="Napier J."/>
            <person name="Ogata H."/>
            <person name="Sarno A.F."/>
            <person name="Shmutz J."/>
            <person name="Schroeder D."/>
            <person name="de Vargas C."/>
            <person name="Verret F."/>
            <person name="von Dassow P."/>
            <person name="Valentin K."/>
            <person name="Van de Peer Y."/>
            <person name="Wheeler G."/>
            <person name="Dacks J.B."/>
            <person name="Delwiche C.F."/>
            <person name="Dyhrman S.T."/>
            <person name="Glockner G."/>
            <person name="John U."/>
            <person name="Richards T."/>
            <person name="Worden A.Z."/>
            <person name="Zhang X."/>
            <person name="Grigoriev I.V."/>
            <person name="Allen A.E."/>
            <person name="Bidle K."/>
            <person name="Borodovsky M."/>
            <person name="Bowler C."/>
            <person name="Brownlee C."/>
            <person name="Cock J.M."/>
            <person name="Elias M."/>
            <person name="Gladyshev V.N."/>
            <person name="Groth M."/>
            <person name="Guda C."/>
            <person name="Hadaegh A."/>
            <person name="Iglesias-Rodriguez M.D."/>
            <person name="Jenkins J."/>
            <person name="Jones B.M."/>
            <person name="Lawson T."/>
            <person name="Leese F."/>
            <person name="Lindquist E."/>
            <person name="Lobanov A."/>
            <person name="Lomsadze A."/>
            <person name="Malik S.B."/>
            <person name="Marsh M.E."/>
            <person name="Mackinder L."/>
            <person name="Mock T."/>
            <person name="Mueller-Roeber B."/>
            <person name="Pagarete A."/>
            <person name="Parker M."/>
            <person name="Probert I."/>
            <person name="Quesneville H."/>
            <person name="Raines C."/>
            <person name="Rensing S.A."/>
            <person name="Riano-Pachon D.M."/>
            <person name="Richier S."/>
            <person name="Rokitta S."/>
            <person name="Shiraiwa Y."/>
            <person name="Soanes D.M."/>
            <person name="van der Giezen M."/>
            <person name="Wahlund T.M."/>
            <person name="Williams B."/>
            <person name="Wilson W."/>
            <person name="Wolfe G."/>
            <person name="Wurch L.L."/>
        </authorList>
    </citation>
    <scope>NUCLEOTIDE SEQUENCE</scope>
</reference>
<evidence type="ECO:0000313" key="4">
    <source>
        <dbReference type="EnsemblProtists" id="EOD27587"/>
    </source>
</evidence>
<accession>A0A0D3JVQ2</accession>
<protein>
    <recommendedName>
        <fullName evidence="3">Plastocyanin-like domain-containing protein</fullName>
    </recommendedName>
</protein>
<dbReference type="PaxDb" id="2903-EOD27587"/>